<comment type="catalytic activity">
    <reaction evidence="11">
        <text>12-(9Z-octadecenoyloxy)-octadecanoate + H2O = 12-hydroxyoctadecanoate + (9Z)-octadecenoate + H(+)</text>
        <dbReference type="Rhea" id="RHEA:52060"/>
        <dbReference type="ChEBI" id="CHEBI:15377"/>
        <dbReference type="ChEBI" id="CHEBI:15378"/>
        <dbReference type="ChEBI" id="CHEBI:30823"/>
        <dbReference type="ChEBI" id="CHEBI:84201"/>
        <dbReference type="ChEBI" id="CHEBI:136302"/>
    </reaction>
    <physiologicalReaction direction="left-to-right" evidence="11">
        <dbReference type="Rhea" id="RHEA:52061"/>
    </physiologicalReaction>
</comment>
<evidence type="ECO:0000256" key="8">
    <source>
        <dbReference type="ARBA" id="ARBA00047427"/>
    </source>
</evidence>
<comment type="catalytic activity">
    <reaction evidence="15">
        <text>13-(9Z-hexadecenoyloxy)-octadecanoate + H2O = 13-hydroxy-octadecanoate + (9Z)-hexadecenoate + H(+)</text>
        <dbReference type="Rhea" id="RHEA:52076"/>
        <dbReference type="ChEBI" id="CHEBI:15377"/>
        <dbReference type="ChEBI" id="CHEBI:15378"/>
        <dbReference type="ChEBI" id="CHEBI:32372"/>
        <dbReference type="ChEBI" id="CHEBI:136304"/>
        <dbReference type="ChEBI" id="CHEBI:136315"/>
    </reaction>
    <physiologicalReaction direction="left-to-right" evidence="15">
        <dbReference type="Rhea" id="RHEA:52077"/>
    </physiologicalReaction>
</comment>
<comment type="catalytic activity">
    <reaction evidence="7">
        <text>12-hexadecanoyloxy-octadecanoate + H2O = 12-hydroxyoctadecanoate + hexadecanoate + H(+)</text>
        <dbReference type="Rhea" id="RHEA:52056"/>
        <dbReference type="ChEBI" id="CHEBI:7896"/>
        <dbReference type="ChEBI" id="CHEBI:15377"/>
        <dbReference type="ChEBI" id="CHEBI:15378"/>
        <dbReference type="ChEBI" id="CHEBI:83677"/>
        <dbReference type="ChEBI" id="CHEBI:84201"/>
    </reaction>
    <physiologicalReaction direction="left-to-right" evidence="7">
        <dbReference type="Rhea" id="RHEA:52057"/>
    </physiologicalReaction>
</comment>
<comment type="catalytic activity">
    <reaction evidence="1">
        <text>9-(9Z-hexadecenoyloxy)-octadecanoate + H2O = (9Z)-hexadecenoate + 9-hydroxy-octadecanoate + H(+)</text>
        <dbReference type="Rhea" id="RHEA:52068"/>
        <dbReference type="ChEBI" id="CHEBI:15377"/>
        <dbReference type="ChEBI" id="CHEBI:15378"/>
        <dbReference type="ChEBI" id="CHEBI:32372"/>
        <dbReference type="ChEBI" id="CHEBI:136286"/>
        <dbReference type="ChEBI" id="CHEBI:136309"/>
    </reaction>
    <physiologicalReaction direction="left-to-right" evidence="1">
        <dbReference type="Rhea" id="RHEA:52069"/>
    </physiologicalReaction>
</comment>
<comment type="subcellular location">
    <subcellularLocation>
        <location evidence="2">Endomembrane system</location>
        <topology evidence="2">Multi-pass membrane protein</topology>
    </subcellularLocation>
</comment>
<feature type="transmembrane region" description="Helical" evidence="17">
    <location>
        <begin position="7"/>
        <end position="25"/>
    </location>
</feature>
<comment type="catalytic activity">
    <reaction evidence="14">
        <text>13-(9Z-octadecenoyloxy)-octadecanoate + H2O = 13-hydroxy-octadecanoate + (9Z)-octadecenoate + H(+)</text>
        <dbReference type="Rhea" id="RHEA:52064"/>
        <dbReference type="ChEBI" id="CHEBI:15377"/>
        <dbReference type="ChEBI" id="CHEBI:15378"/>
        <dbReference type="ChEBI" id="CHEBI:30823"/>
        <dbReference type="ChEBI" id="CHEBI:136303"/>
        <dbReference type="ChEBI" id="CHEBI:136304"/>
    </reaction>
    <physiologicalReaction direction="left-to-right" evidence="14">
        <dbReference type="Rhea" id="RHEA:52065"/>
    </physiologicalReaction>
</comment>
<evidence type="ECO:0000256" key="10">
    <source>
        <dbReference type="ARBA" id="ARBA00048680"/>
    </source>
</evidence>
<evidence type="ECO:0000256" key="14">
    <source>
        <dbReference type="ARBA" id="ARBA00049296"/>
    </source>
</evidence>
<feature type="transmembrane region" description="Helical" evidence="17">
    <location>
        <begin position="122"/>
        <end position="141"/>
    </location>
</feature>
<comment type="catalytic activity">
    <reaction evidence="12">
        <text>9-(9Z-octadecenoyloxy)-octadecanoate + H2O = 9-hydroxy-octadecanoate + (9Z)-octadecenoate + H(+)</text>
        <dbReference type="Rhea" id="RHEA:52048"/>
        <dbReference type="ChEBI" id="CHEBI:15377"/>
        <dbReference type="ChEBI" id="CHEBI:15378"/>
        <dbReference type="ChEBI" id="CHEBI:30823"/>
        <dbReference type="ChEBI" id="CHEBI:136282"/>
        <dbReference type="ChEBI" id="CHEBI:136286"/>
    </reaction>
    <physiologicalReaction direction="left-to-right" evidence="12">
        <dbReference type="Rhea" id="RHEA:52049"/>
    </physiologicalReaction>
</comment>
<keyword evidence="5 17" id="KW-1133">Transmembrane helix</keyword>
<evidence type="ECO:0000313" key="18">
    <source>
        <dbReference type="Proteomes" id="UP001652741"/>
    </source>
</evidence>
<name>A0A1S3N2Q2_SALSA</name>
<dbReference type="GO" id="GO:0016020">
    <property type="term" value="C:membrane"/>
    <property type="evidence" value="ECO:0007669"/>
    <property type="project" value="InterPro"/>
</dbReference>
<comment type="catalytic activity">
    <reaction evidence="9">
        <text>9-hexadecanoyloxy-octadecanoate + H2O = 9-hydroxy-octadecanoate + hexadecanoate + H(+)</text>
        <dbReference type="Rhea" id="RHEA:52052"/>
        <dbReference type="ChEBI" id="CHEBI:7896"/>
        <dbReference type="ChEBI" id="CHEBI:15377"/>
        <dbReference type="ChEBI" id="CHEBI:15378"/>
        <dbReference type="ChEBI" id="CHEBI:83670"/>
        <dbReference type="ChEBI" id="CHEBI:136286"/>
    </reaction>
    <physiologicalReaction direction="left-to-right" evidence="9">
        <dbReference type="Rhea" id="RHEA:52053"/>
    </physiologicalReaction>
</comment>
<keyword evidence="6 17" id="KW-0472">Membrane</keyword>
<dbReference type="STRING" id="8030.ENSSSAP00000119647"/>
<evidence type="ECO:0000256" key="12">
    <source>
        <dbReference type="ARBA" id="ARBA00048800"/>
    </source>
</evidence>
<evidence type="ECO:0000256" key="3">
    <source>
        <dbReference type="ARBA" id="ARBA00009300"/>
    </source>
</evidence>
<comment type="catalytic activity">
    <reaction evidence="13">
        <text>9-octadecanoyloxy-octadecanoate + H2O = 9-hydroxy-octadecanoate + octadecanoate + H(+)</text>
        <dbReference type="Rhea" id="RHEA:52096"/>
        <dbReference type="ChEBI" id="CHEBI:15377"/>
        <dbReference type="ChEBI" id="CHEBI:15378"/>
        <dbReference type="ChEBI" id="CHEBI:25629"/>
        <dbReference type="ChEBI" id="CHEBI:136286"/>
        <dbReference type="ChEBI" id="CHEBI:136373"/>
    </reaction>
    <physiologicalReaction direction="left-to-right" evidence="13">
        <dbReference type="Rhea" id="RHEA:52097"/>
    </physiologicalReaction>
</comment>
<evidence type="ECO:0000256" key="4">
    <source>
        <dbReference type="ARBA" id="ARBA00022692"/>
    </source>
</evidence>
<proteinExistence type="inferred from homology"/>
<dbReference type="GO" id="GO:0012505">
    <property type="term" value="C:endomembrane system"/>
    <property type="evidence" value="ECO:0007669"/>
    <property type="project" value="UniProtKB-SubCell"/>
</dbReference>
<dbReference type="Bgee" id="ENSSSAG00000081218">
    <property type="expression patterns" value="Expressed in camera-type eye and 5 other cell types or tissues"/>
</dbReference>
<gene>
    <name evidence="19" type="primary">LOC106576837</name>
</gene>
<feature type="transmembrane region" description="Helical" evidence="17">
    <location>
        <begin position="190"/>
        <end position="208"/>
    </location>
</feature>
<dbReference type="Proteomes" id="UP001652741">
    <property type="component" value="Chromosome ssa18"/>
</dbReference>
<evidence type="ECO:0000256" key="2">
    <source>
        <dbReference type="ARBA" id="ARBA00004127"/>
    </source>
</evidence>
<accession>A0A1S3N2Q2</accession>
<evidence type="ECO:0000256" key="9">
    <source>
        <dbReference type="ARBA" id="ARBA00047863"/>
    </source>
</evidence>
<feature type="transmembrane region" description="Helical" evidence="17">
    <location>
        <begin position="45"/>
        <end position="63"/>
    </location>
</feature>
<dbReference type="RefSeq" id="XP_014009768.1">
    <property type="nucleotide sequence ID" value="XM_014154293.2"/>
</dbReference>
<evidence type="ECO:0000313" key="19">
    <source>
        <dbReference type="RefSeq" id="XP_014009768.1"/>
    </source>
</evidence>
<comment type="catalytic activity">
    <reaction evidence="10">
        <text>12-octadecanoyloxy-octadecanoate + H2O = 12-hydroxyoctadecanoate + octadecanoate + H(+)</text>
        <dbReference type="Rhea" id="RHEA:52080"/>
        <dbReference type="ChEBI" id="CHEBI:15377"/>
        <dbReference type="ChEBI" id="CHEBI:15378"/>
        <dbReference type="ChEBI" id="CHEBI:25629"/>
        <dbReference type="ChEBI" id="CHEBI:84201"/>
        <dbReference type="ChEBI" id="CHEBI:136330"/>
    </reaction>
    <physiologicalReaction direction="left-to-right" evidence="10">
        <dbReference type="Rhea" id="RHEA:52081"/>
    </physiologicalReaction>
</comment>
<feature type="transmembrane region" description="Helical" evidence="17">
    <location>
        <begin position="153"/>
        <end position="178"/>
    </location>
</feature>
<evidence type="ECO:0000256" key="11">
    <source>
        <dbReference type="ARBA" id="ARBA00048701"/>
    </source>
</evidence>
<comment type="similarity">
    <text evidence="3">Belongs to the AIG1 family.</text>
</comment>
<protein>
    <submittedName>
        <fullName evidence="19">Androgen-dependent TFPI-regulating protein</fullName>
    </submittedName>
</protein>
<evidence type="ECO:0000256" key="13">
    <source>
        <dbReference type="ARBA" id="ARBA00049221"/>
    </source>
</evidence>
<comment type="catalytic activity">
    <reaction evidence="8">
        <text>13-octadecanoyloxy-octadecanoate + H2O = 13-hydroxy-octadecanoate + octadecanoate + H(+)</text>
        <dbReference type="Rhea" id="RHEA:52084"/>
        <dbReference type="ChEBI" id="CHEBI:15377"/>
        <dbReference type="ChEBI" id="CHEBI:15378"/>
        <dbReference type="ChEBI" id="CHEBI:25629"/>
        <dbReference type="ChEBI" id="CHEBI:136304"/>
        <dbReference type="ChEBI" id="CHEBI:136335"/>
    </reaction>
    <physiologicalReaction direction="left-to-right" evidence="8">
        <dbReference type="Rhea" id="RHEA:52085"/>
    </physiologicalReaction>
</comment>
<dbReference type="AlphaFoldDB" id="A0A1S3N2Q2"/>
<organism evidence="18 19">
    <name type="scientific">Salmo salar</name>
    <name type="common">Atlantic salmon</name>
    <dbReference type="NCBI Taxonomy" id="8030"/>
    <lineage>
        <taxon>Eukaryota</taxon>
        <taxon>Metazoa</taxon>
        <taxon>Chordata</taxon>
        <taxon>Craniata</taxon>
        <taxon>Vertebrata</taxon>
        <taxon>Euteleostomi</taxon>
        <taxon>Actinopterygii</taxon>
        <taxon>Neopterygii</taxon>
        <taxon>Teleostei</taxon>
        <taxon>Protacanthopterygii</taxon>
        <taxon>Salmoniformes</taxon>
        <taxon>Salmonidae</taxon>
        <taxon>Salmoninae</taxon>
        <taxon>Salmo</taxon>
    </lineage>
</organism>
<keyword evidence="4 17" id="KW-0812">Transmembrane</keyword>
<dbReference type="PANTHER" id="PTHR10989:SF19">
    <property type="entry name" value="ANDROGEN-DEPENDENT TFPI-REGULATING PROTEIN-LIKE"/>
    <property type="match status" value="1"/>
</dbReference>
<evidence type="ECO:0000256" key="16">
    <source>
        <dbReference type="ARBA" id="ARBA00049428"/>
    </source>
</evidence>
<dbReference type="GeneID" id="106576837"/>
<evidence type="ECO:0000256" key="7">
    <source>
        <dbReference type="ARBA" id="ARBA00047368"/>
    </source>
</evidence>
<evidence type="ECO:0000256" key="6">
    <source>
        <dbReference type="ARBA" id="ARBA00023136"/>
    </source>
</evidence>
<feature type="transmembrane region" description="Helical" evidence="17">
    <location>
        <begin position="83"/>
        <end position="102"/>
    </location>
</feature>
<comment type="catalytic activity">
    <reaction evidence="16">
        <text>12-(9Z-hexadecenoyloxy)-octadecanoate + H2O = 12-hydroxyoctadecanoate + (9Z)-hexadecenoate + H(+)</text>
        <dbReference type="Rhea" id="RHEA:52072"/>
        <dbReference type="ChEBI" id="CHEBI:15377"/>
        <dbReference type="ChEBI" id="CHEBI:15378"/>
        <dbReference type="ChEBI" id="CHEBI:32372"/>
        <dbReference type="ChEBI" id="CHEBI:84201"/>
        <dbReference type="ChEBI" id="CHEBI:136312"/>
    </reaction>
    <physiologicalReaction direction="left-to-right" evidence="16">
        <dbReference type="Rhea" id="RHEA:52073"/>
    </physiologicalReaction>
</comment>
<dbReference type="Pfam" id="PF04750">
    <property type="entry name" value="Far-17a_AIG1"/>
    <property type="match status" value="1"/>
</dbReference>
<dbReference type="PaxDb" id="8030-ENSSSAP00000119647"/>
<evidence type="ECO:0000256" key="15">
    <source>
        <dbReference type="ARBA" id="ARBA00049322"/>
    </source>
</evidence>
<evidence type="ECO:0000256" key="5">
    <source>
        <dbReference type="ARBA" id="ARBA00022989"/>
    </source>
</evidence>
<evidence type="ECO:0000256" key="17">
    <source>
        <dbReference type="SAM" id="Phobius"/>
    </source>
</evidence>
<evidence type="ECO:0000256" key="1">
    <source>
        <dbReference type="ARBA" id="ARBA00000923"/>
    </source>
</evidence>
<reference evidence="19" key="1">
    <citation type="submission" date="2025-08" db="UniProtKB">
        <authorList>
            <consortium name="RefSeq"/>
        </authorList>
    </citation>
    <scope>IDENTIFICATION</scope>
</reference>
<keyword evidence="18" id="KW-1185">Reference proteome</keyword>
<dbReference type="OrthoDB" id="1898221at2759"/>
<dbReference type="PANTHER" id="PTHR10989">
    <property type="entry name" value="ANDROGEN-INDUCED PROTEIN 1-RELATED"/>
    <property type="match status" value="1"/>
</dbReference>
<dbReference type="InterPro" id="IPR006838">
    <property type="entry name" value="ADTRP_AIG1"/>
</dbReference>
<dbReference type="KEGG" id="sasa:106576837"/>
<sequence length="226" mass="25560">MIAKVRIVYHITAFSWYAFIIKSLAAKDGEKLPPGIFEYGGPWKYLTFLNLLLQMVFFGMAVVNDLQTGKNTVKGLNKWKDLIFSVLAFPVGMFVVLLFWVIFSYDRQLVYPESLDAFFPLWMNHAMHTVVMPILLGEILLQHHVYPKTKNGLAALGVVGLAYMGWVIFIYLAVGLWVYPLLGLLNTSGVLGLFLLNMTVVTIMYLLGRTLNNCVWGKGKTVTKNK</sequence>